<dbReference type="EMBL" id="AFYH01103598">
    <property type="status" value="NOT_ANNOTATED_CDS"/>
    <property type="molecule type" value="Genomic_DNA"/>
</dbReference>
<dbReference type="Pfam" id="PF04836">
    <property type="entry name" value="IFRD_C"/>
    <property type="match status" value="1"/>
</dbReference>
<keyword evidence="2" id="KW-0217">Developmental protein</keyword>
<dbReference type="Gene3D" id="1.25.10.10">
    <property type="entry name" value="Leucine-rich Repeat Variant"/>
    <property type="match status" value="1"/>
</dbReference>
<comment type="similarity">
    <text evidence="1">Belongs to the IFRD family.</text>
</comment>
<dbReference type="FunFam" id="1.25.10.10:FF:000259">
    <property type="entry name" value="interferon-related developmental regulator 1"/>
    <property type="match status" value="1"/>
</dbReference>
<dbReference type="InterPro" id="IPR039777">
    <property type="entry name" value="IFRD"/>
</dbReference>
<proteinExistence type="inferred from homology"/>
<evidence type="ECO:0000256" key="4">
    <source>
        <dbReference type="ARBA" id="ARBA00062183"/>
    </source>
</evidence>
<dbReference type="InterPro" id="IPR011989">
    <property type="entry name" value="ARM-like"/>
</dbReference>
<dbReference type="InterPro" id="IPR016024">
    <property type="entry name" value="ARM-type_fold"/>
</dbReference>
<keyword evidence="10" id="KW-1185">Reference proteome</keyword>
<protein>
    <recommendedName>
        <fullName evidence="5">Interferon-related developmental regulator 1</fullName>
    </recommendedName>
</protein>
<dbReference type="InterPro" id="IPR007701">
    <property type="entry name" value="Interferon-rel_develop_reg_N"/>
</dbReference>
<name>H3AD74_LATCH</name>
<dbReference type="PANTHER" id="PTHR12354:SF6">
    <property type="entry name" value="INTERFERON-RELATED DEVELOPMENTAL REGULATOR 1"/>
    <property type="match status" value="1"/>
</dbReference>
<feature type="chain" id="PRO_5003579835" description="Interferon-related developmental regulator 1" evidence="6">
    <location>
        <begin position="30"/>
        <end position="446"/>
    </location>
</feature>
<comment type="subunit">
    <text evidence="4">Interacts with PSIP1/LEDGF.</text>
</comment>
<feature type="domain" description="Interferon-related developmental regulator N-terminal" evidence="8">
    <location>
        <begin position="46"/>
        <end position="342"/>
    </location>
</feature>
<dbReference type="Ensembl" id="ENSLACT00000007659.1">
    <property type="protein sequence ID" value="ENSLACP00000007595.1"/>
    <property type="gene ID" value="ENSLACG00000006730.1"/>
</dbReference>
<evidence type="ECO:0000313" key="9">
    <source>
        <dbReference type="Ensembl" id="ENSLACP00000007595.1"/>
    </source>
</evidence>
<evidence type="ECO:0000259" key="8">
    <source>
        <dbReference type="Pfam" id="PF05004"/>
    </source>
</evidence>
<dbReference type="SUPFAM" id="SSF48371">
    <property type="entry name" value="ARM repeat"/>
    <property type="match status" value="1"/>
</dbReference>
<evidence type="ECO:0000256" key="6">
    <source>
        <dbReference type="SAM" id="SignalP"/>
    </source>
</evidence>
<dbReference type="Proteomes" id="UP000008672">
    <property type="component" value="Unassembled WGS sequence"/>
</dbReference>
<reference evidence="10" key="1">
    <citation type="submission" date="2011-08" db="EMBL/GenBank/DDBJ databases">
        <title>The draft genome of Latimeria chalumnae.</title>
        <authorList>
            <person name="Di Palma F."/>
            <person name="Alfoldi J."/>
            <person name="Johnson J."/>
            <person name="Berlin A."/>
            <person name="Gnerre S."/>
            <person name="Jaffe D."/>
            <person name="MacCallum I."/>
            <person name="Young S."/>
            <person name="Walker B.J."/>
            <person name="Lander E."/>
            <person name="Lindblad-Toh K."/>
        </authorList>
    </citation>
    <scope>NUCLEOTIDE SEQUENCE [LARGE SCALE GENOMIC DNA]</scope>
    <source>
        <strain evidence="10">Wild caught</strain>
    </source>
</reference>
<dbReference type="Bgee" id="ENSLACG00000006730">
    <property type="expression patterns" value="Expressed in post-anal tail muscle and 6 other cell types or tissues"/>
</dbReference>
<evidence type="ECO:0000256" key="2">
    <source>
        <dbReference type="ARBA" id="ARBA00022473"/>
    </source>
</evidence>
<dbReference type="Pfam" id="PF05004">
    <property type="entry name" value="IFRD"/>
    <property type="match status" value="1"/>
</dbReference>
<dbReference type="GO" id="GO:0005634">
    <property type="term" value="C:nucleus"/>
    <property type="evidence" value="ECO:0007669"/>
    <property type="project" value="TreeGrafter"/>
</dbReference>
<reference evidence="9" key="3">
    <citation type="submission" date="2025-09" db="UniProtKB">
        <authorList>
            <consortium name="Ensembl"/>
        </authorList>
    </citation>
    <scope>IDENTIFICATION</scope>
</reference>
<dbReference type="OMA" id="EMHLHKF"/>
<gene>
    <name evidence="9" type="primary">IFRD1</name>
</gene>
<feature type="domain" description="Interferon-related developmental regulator C-terminal" evidence="7">
    <location>
        <begin position="387"/>
        <end position="439"/>
    </location>
</feature>
<keyword evidence="3" id="KW-0221">Differentiation</keyword>
<evidence type="ECO:0000256" key="5">
    <source>
        <dbReference type="ARBA" id="ARBA00068647"/>
    </source>
</evidence>
<dbReference type="GO" id="GO:0030154">
    <property type="term" value="P:cell differentiation"/>
    <property type="evidence" value="ECO:0007669"/>
    <property type="project" value="UniProtKB-KW"/>
</dbReference>
<dbReference type="STRING" id="7897.ENSLACP00000007595"/>
<dbReference type="eggNOG" id="KOG2842">
    <property type="taxonomic scope" value="Eukaryota"/>
</dbReference>
<dbReference type="EMBL" id="AFYH01103599">
    <property type="status" value="NOT_ANNOTATED_CDS"/>
    <property type="molecule type" value="Genomic_DNA"/>
</dbReference>
<dbReference type="EMBL" id="AFYH01103597">
    <property type="status" value="NOT_ANNOTATED_CDS"/>
    <property type="molecule type" value="Genomic_DNA"/>
</dbReference>
<dbReference type="InterPro" id="IPR006921">
    <property type="entry name" value="Interferon-rel_develop_reg_C"/>
</dbReference>
<feature type="signal peptide" evidence="6">
    <location>
        <begin position="1"/>
        <end position="29"/>
    </location>
</feature>
<dbReference type="FunCoup" id="H3AD74">
    <property type="interactions" value="1941"/>
</dbReference>
<sequence length="446" mass="50308">MPKSKKRNNNNRGVLFQLLFFTNLCLTGGQHRPVQPFSDEDASIETMSHCSSLSDPASFVDEGVEVDEETNQEELEYKLKGLIDSTMDKSAKTRQSALEGLKSALASKMLYEFILERRMTLTDCIDRCLKKGKSDEQRAAASLACLLCIQLGAGIESEEVFKTLKPTLKNIIADGTASVQARQACATSLGVCCFIAADVSDIYSTMECLENLFTKSYQKDDGNNGFHKVTHNAVLHINALLTWTLLLTICPATEVKKALEKHFPKLPSLLSCEHVEMRITAGETLAVLFEIAREIDDNFEYEDIEPLMEKLKALATDGNKHRAKTDKRKQRSVFRDVLRAVEEGSFQAETVKFGHERMYIDSWVKKHTYDTFKDVLGSGVQYHLQTNEFVRDVFELGPPMIVDAATLKAMKISRFERHLYNAAAFKARTKARSKFRDKRLDIGEFI</sequence>
<evidence type="ECO:0000256" key="1">
    <source>
        <dbReference type="ARBA" id="ARBA00008828"/>
    </source>
</evidence>
<dbReference type="InParanoid" id="H3AD74"/>
<dbReference type="AlphaFoldDB" id="H3AD74"/>
<dbReference type="PANTHER" id="PTHR12354">
    <property type="entry name" value="INTERFERON-RELATED DEVELOPMENTAL REGULATOR"/>
    <property type="match status" value="1"/>
</dbReference>
<accession>H3AD74</accession>
<dbReference type="EMBL" id="AFYH01103596">
    <property type="status" value="NOT_ANNOTATED_CDS"/>
    <property type="molecule type" value="Genomic_DNA"/>
</dbReference>
<organism evidence="9 10">
    <name type="scientific">Latimeria chalumnae</name>
    <name type="common">Coelacanth</name>
    <dbReference type="NCBI Taxonomy" id="7897"/>
    <lineage>
        <taxon>Eukaryota</taxon>
        <taxon>Metazoa</taxon>
        <taxon>Chordata</taxon>
        <taxon>Craniata</taxon>
        <taxon>Vertebrata</taxon>
        <taxon>Euteleostomi</taxon>
        <taxon>Coelacanthiformes</taxon>
        <taxon>Coelacanthidae</taxon>
        <taxon>Latimeria</taxon>
    </lineage>
</organism>
<dbReference type="GeneTree" id="ENSGT00390000013347"/>
<keyword evidence="6" id="KW-0732">Signal</keyword>
<evidence type="ECO:0000259" key="7">
    <source>
        <dbReference type="Pfam" id="PF04836"/>
    </source>
</evidence>
<evidence type="ECO:0000313" key="10">
    <source>
        <dbReference type="Proteomes" id="UP000008672"/>
    </source>
</evidence>
<reference evidence="9" key="2">
    <citation type="submission" date="2025-08" db="UniProtKB">
        <authorList>
            <consortium name="Ensembl"/>
        </authorList>
    </citation>
    <scope>IDENTIFICATION</scope>
</reference>
<evidence type="ECO:0000256" key="3">
    <source>
        <dbReference type="ARBA" id="ARBA00022782"/>
    </source>
</evidence>